<organism evidence="8 9">
    <name type="scientific">Sulfurovum lithotrophicum</name>
    <dbReference type="NCBI Taxonomy" id="206403"/>
    <lineage>
        <taxon>Bacteria</taxon>
        <taxon>Pseudomonadati</taxon>
        <taxon>Campylobacterota</taxon>
        <taxon>Epsilonproteobacteria</taxon>
        <taxon>Campylobacterales</taxon>
        <taxon>Sulfurovaceae</taxon>
        <taxon>Sulfurovum</taxon>
    </lineage>
</organism>
<reference evidence="8 9" key="1">
    <citation type="submission" date="2015-04" db="EMBL/GenBank/DDBJ databases">
        <title>Complete genome sequence of Sulfurovum lithotrophicum ATCC BAA-797T.</title>
        <authorList>
            <person name="Ahn J."/>
            <person name="Park G."/>
            <person name="Jeon W."/>
            <person name="Jang Y."/>
            <person name="Jang M."/>
            <person name="Lee H."/>
            <person name="Lee H."/>
        </authorList>
    </citation>
    <scope>NUCLEOTIDE SEQUENCE [LARGE SCALE GENOMIC DNA]</scope>
    <source>
        <strain evidence="9">ATCC BAA-797 / 42BKT</strain>
    </source>
</reference>
<dbReference type="InterPro" id="IPR011961">
    <property type="entry name" value="RimM"/>
</dbReference>
<feature type="domain" description="RimM N-terminal" evidence="6">
    <location>
        <begin position="11"/>
        <end position="85"/>
    </location>
</feature>
<comment type="subunit">
    <text evidence="5">Binds ribosomal protein uS19.</text>
</comment>
<keyword evidence="3 5" id="KW-0698">rRNA processing</keyword>
<dbReference type="Gene3D" id="2.40.30.60">
    <property type="entry name" value="RimM"/>
    <property type="match status" value="1"/>
</dbReference>
<dbReference type="InterPro" id="IPR011033">
    <property type="entry name" value="PRC_barrel-like_sf"/>
</dbReference>
<dbReference type="SUPFAM" id="SSF50346">
    <property type="entry name" value="PRC-barrel domain"/>
    <property type="match status" value="1"/>
</dbReference>
<name>A0A7U4M295_9BACT</name>
<dbReference type="InterPro" id="IPR009000">
    <property type="entry name" value="Transl_B-barrel_sf"/>
</dbReference>
<keyword evidence="1 5" id="KW-0963">Cytoplasm</keyword>
<dbReference type="GO" id="GO:0005840">
    <property type="term" value="C:ribosome"/>
    <property type="evidence" value="ECO:0007669"/>
    <property type="project" value="InterPro"/>
</dbReference>
<dbReference type="GO" id="GO:0043022">
    <property type="term" value="F:ribosome binding"/>
    <property type="evidence" value="ECO:0007669"/>
    <property type="project" value="InterPro"/>
</dbReference>
<dbReference type="Gene3D" id="2.30.30.240">
    <property type="entry name" value="PRC-barrel domain"/>
    <property type="match status" value="1"/>
</dbReference>
<dbReference type="GO" id="GO:0006364">
    <property type="term" value="P:rRNA processing"/>
    <property type="evidence" value="ECO:0007669"/>
    <property type="project" value="UniProtKB-UniRule"/>
</dbReference>
<dbReference type="PANTHER" id="PTHR33692:SF1">
    <property type="entry name" value="RIBOSOME MATURATION FACTOR RIMM"/>
    <property type="match status" value="1"/>
</dbReference>
<dbReference type="Pfam" id="PF01782">
    <property type="entry name" value="RimM"/>
    <property type="match status" value="1"/>
</dbReference>
<evidence type="ECO:0000313" key="8">
    <source>
        <dbReference type="EMBL" id="AKF25553.1"/>
    </source>
</evidence>
<evidence type="ECO:0000256" key="1">
    <source>
        <dbReference type="ARBA" id="ARBA00022490"/>
    </source>
</evidence>
<reference evidence="9" key="2">
    <citation type="journal article" date="2017" name="Stand. Genomic Sci.">
        <title>Complete genome sequence of the sulfur-oxidizing chemolithoautotrophic Sulfurovum lithotrophicum 42BKTT.</title>
        <authorList>
            <person name="Jeon W."/>
            <person name="Priscilla L."/>
            <person name="Park G."/>
            <person name="Lee H."/>
            <person name="Lee N."/>
            <person name="Lee D."/>
            <person name="Kwon H."/>
            <person name="Ahn I."/>
            <person name="Lee C."/>
            <person name="Lee H."/>
            <person name="Ahn J."/>
        </authorList>
    </citation>
    <scope>NUCLEOTIDE SEQUENCE [LARGE SCALE GENOMIC DNA]</scope>
    <source>
        <strain evidence="9">ATCC BAA-797 / 42BKT</strain>
    </source>
</reference>
<dbReference type="InterPro" id="IPR036976">
    <property type="entry name" value="RimM_N_sf"/>
</dbReference>
<keyword evidence="2 5" id="KW-0690">Ribosome biogenesis</keyword>
<comment type="domain">
    <text evidence="5">The PRC barrel domain binds ribosomal protein uS19.</text>
</comment>
<dbReference type="InterPro" id="IPR056792">
    <property type="entry name" value="PRC_RimM"/>
</dbReference>
<dbReference type="SUPFAM" id="SSF50447">
    <property type="entry name" value="Translation proteins"/>
    <property type="match status" value="1"/>
</dbReference>
<dbReference type="GO" id="GO:0042274">
    <property type="term" value="P:ribosomal small subunit biogenesis"/>
    <property type="evidence" value="ECO:0007669"/>
    <property type="project" value="UniProtKB-UniRule"/>
</dbReference>
<dbReference type="OrthoDB" id="9810331at2"/>
<evidence type="ECO:0000256" key="3">
    <source>
        <dbReference type="ARBA" id="ARBA00022552"/>
    </source>
</evidence>
<sequence>MQKQINEKFFIAQIGRTVGLWGDLKLHLHTDFPEQFKVGNSYQSNRGELTISDINFKRGTIRFQGYESIDTAKKLTNTKLYADEAQTKELCPLEEGQHFWFDVIGCTVKQNDEVLGVVDDIQRLADVDYLSIKTDKALVDAGLPKNFLVPYIDRYMINTDEKSKIVHVKDAKDILEAS</sequence>
<dbReference type="Pfam" id="PF24986">
    <property type="entry name" value="PRC_RimM"/>
    <property type="match status" value="1"/>
</dbReference>
<dbReference type="HAMAP" id="MF_00014">
    <property type="entry name" value="Ribosome_mat_RimM"/>
    <property type="match status" value="1"/>
</dbReference>
<comment type="function">
    <text evidence="5">An accessory protein needed during the final step in the assembly of 30S ribosomal subunit, possibly for assembly of the head region. Essential for efficient processing of 16S rRNA. May be needed both before and after RbfA during the maturation of 16S rRNA. It has affinity for free ribosomal 30S subunits but not for 70S ribosomes.</text>
</comment>
<protein>
    <recommendedName>
        <fullName evidence="5">Ribosome maturation factor RimM</fullName>
    </recommendedName>
</protein>
<evidence type="ECO:0000256" key="5">
    <source>
        <dbReference type="HAMAP-Rule" id="MF_00014"/>
    </source>
</evidence>
<keyword evidence="4 5" id="KW-0143">Chaperone</keyword>
<dbReference type="AlphaFoldDB" id="A0A7U4M295"/>
<keyword evidence="9" id="KW-1185">Reference proteome</keyword>
<accession>A0A7U4M295</accession>
<evidence type="ECO:0000256" key="4">
    <source>
        <dbReference type="ARBA" id="ARBA00023186"/>
    </source>
</evidence>
<dbReference type="GO" id="GO:0005737">
    <property type="term" value="C:cytoplasm"/>
    <property type="evidence" value="ECO:0007669"/>
    <property type="project" value="UniProtKB-SubCell"/>
</dbReference>
<dbReference type="KEGG" id="slh:YH65_09320"/>
<feature type="domain" description="Ribosome maturation factor RimM PRC barrel" evidence="7">
    <location>
        <begin position="100"/>
        <end position="173"/>
    </location>
</feature>
<gene>
    <name evidence="5" type="primary">rimM</name>
    <name evidence="8" type="ORF">YH65_09320</name>
</gene>
<evidence type="ECO:0000259" key="7">
    <source>
        <dbReference type="Pfam" id="PF24986"/>
    </source>
</evidence>
<dbReference type="NCBIfam" id="TIGR02273">
    <property type="entry name" value="16S_RimM"/>
    <property type="match status" value="1"/>
</dbReference>
<dbReference type="RefSeq" id="WP_046551623.1">
    <property type="nucleotide sequence ID" value="NZ_CP011308.1"/>
</dbReference>
<comment type="subcellular location">
    <subcellularLocation>
        <location evidence="5">Cytoplasm</location>
    </subcellularLocation>
</comment>
<comment type="similarity">
    <text evidence="5">Belongs to the RimM family.</text>
</comment>
<proteinExistence type="inferred from homology"/>
<dbReference type="EMBL" id="CP011308">
    <property type="protein sequence ID" value="AKF25553.1"/>
    <property type="molecule type" value="Genomic_DNA"/>
</dbReference>
<evidence type="ECO:0000259" key="6">
    <source>
        <dbReference type="Pfam" id="PF01782"/>
    </source>
</evidence>
<dbReference type="Proteomes" id="UP000034444">
    <property type="component" value="Chromosome"/>
</dbReference>
<evidence type="ECO:0000313" key="9">
    <source>
        <dbReference type="Proteomes" id="UP000034444"/>
    </source>
</evidence>
<evidence type="ECO:0000256" key="2">
    <source>
        <dbReference type="ARBA" id="ARBA00022517"/>
    </source>
</evidence>
<dbReference type="PANTHER" id="PTHR33692">
    <property type="entry name" value="RIBOSOME MATURATION FACTOR RIMM"/>
    <property type="match status" value="1"/>
</dbReference>
<dbReference type="InterPro" id="IPR002676">
    <property type="entry name" value="RimM_N"/>
</dbReference>